<gene>
    <name evidence="3" type="ORF">BJY01DRAFT_234338</name>
</gene>
<dbReference type="InterPro" id="IPR003864">
    <property type="entry name" value="CSC1/OSCA1-like_7TM"/>
</dbReference>
<dbReference type="InterPro" id="IPR045122">
    <property type="entry name" value="Csc1-like"/>
</dbReference>
<sequence>MLLFPLCVKYLAILYPSSCRPRLEVKKQRHYFIFLYVQLFLVVSISSSVTTMIPEIIRRIDSVPAMLARNLPKAADYFYSYLAIQTVTHCVTILFRLPESMWLCLARRRECAACKPIDWSLVYPIFANMMSICLIFSVISPLILPVGLIMFTVFLITYSYQVIYVAEPNIQGNGLLYWEALHHVFVGIYTMNIFLLGLFFLRKAFGPAIVATALLFGVGLTQFHVQQRIRPLMRFPTKQ</sequence>
<dbReference type="Pfam" id="PF02714">
    <property type="entry name" value="RSN1_7TM"/>
    <property type="match status" value="1"/>
</dbReference>
<keyword evidence="1" id="KW-0472">Membrane</keyword>
<keyword evidence="1" id="KW-1133">Transmembrane helix</keyword>
<dbReference type="EMBL" id="JBFXLU010000057">
    <property type="protein sequence ID" value="KAL2847260.1"/>
    <property type="molecule type" value="Genomic_DNA"/>
</dbReference>
<dbReference type="PANTHER" id="PTHR13018:SF20">
    <property type="entry name" value="SPORULATION-SPECIFIC PROTEIN 75"/>
    <property type="match status" value="1"/>
</dbReference>
<feature type="transmembrane region" description="Helical" evidence="1">
    <location>
        <begin position="31"/>
        <end position="57"/>
    </location>
</feature>
<dbReference type="Proteomes" id="UP001610446">
    <property type="component" value="Unassembled WGS sequence"/>
</dbReference>
<accession>A0ABR4K4K6</accession>
<organism evidence="3 4">
    <name type="scientific">Aspergillus pseudoustus</name>
    <dbReference type="NCBI Taxonomy" id="1810923"/>
    <lineage>
        <taxon>Eukaryota</taxon>
        <taxon>Fungi</taxon>
        <taxon>Dikarya</taxon>
        <taxon>Ascomycota</taxon>
        <taxon>Pezizomycotina</taxon>
        <taxon>Eurotiomycetes</taxon>
        <taxon>Eurotiomycetidae</taxon>
        <taxon>Eurotiales</taxon>
        <taxon>Aspergillaceae</taxon>
        <taxon>Aspergillus</taxon>
        <taxon>Aspergillus subgen. Nidulantes</taxon>
    </lineage>
</organism>
<feature type="transmembrane region" description="Helical" evidence="1">
    <location>
        <begin position="175"/>
        <end position="199"/>
    </location>
</feature>
<reference evidence="3 4" key="1">
    <citation type="submission" date="2024-07" db="EMBL/GenBank/DDBJ databases">
        <title>Section-level genome sequencing and comparative genomics of Aspergillus sections Usti and Cavernicolus.</title>
        <authorList>
            <consortium name="Lawrence Berkeley National Laboratory"/>
            <person name="Nybo J.L."/>
            <person name="Vesth T.C."/>
            <person name="Theobald S."/>
            <person name="Frisvad J.C."/>
            <person name="Larsen T.O."/>
            <person name="Kjaerboelling I."/>
            <person name="Rothschild-Mancinelli K."/>
            <person name="Lyhne E.K."/>
            <person name="Kogle M.E."/>
            <person name="Barry K."/>
            <person name="Clum A."/>
            <person name="Na H."/>
            <person name="Ledsgaard L."/>
            <person name="Lin J."/>
            <person name="Lipzen A."/>
            <person name="Kuo A."/>
            <person name="Riley R."/>
            <person name="Mondo S."/>
            <person name="Labutti K."/>
            <person name="Haridas S."/>
            <person name="Pangalinan J."/>
            <person name="Salamov A.A."/>
            <person name="Simmons B.A."/>
            <person name="Magnuson J.K."/>
            <person name="Chen J."/>
            <person name="Drula E."/>
            <person name="Henrissat B."/>
            <person name="Wiebenga A."/>
            <person name="Lubbers R.J."/>
            <person name="Gomes A.C."/>
            <person name="Makela M.R."/>
            <person name="Stajich J."/>
            <person name="Grigoriev I.V."/>
            <person name="Mortensen U.H."/>
            <person name="De Vries R.P."/>
            <person name="Baker S.E."/>
            <person name="Andersen M.R."/>
        </authorList>
    </citation>
    <scope>NUCLEOTIDE SEQUENCE [LARGE SCALE GENOMIC DNA]</scope>
    <source>
        <strain evidence="3 4">CBS 123904</strain>
    </source>
</reference>
<evidence type="ECO:0000259" key="2">
    <source>
        <dbReference type="Pfam" id="PF02714"/>
    </source>
</evidence>
<name>A0ABR4K4K6_9EURO</name>
<feature type="transmembrane region" description="Helical" evidence="1">
    <location>
        <begin position="205"/>
        <end position="225"/>
    </location>
</feature>
<keyword evidence="1" id="KW-0812">Transmembrane</keyword>
<comment type="caution">
    <text evidence="3">The sequence shown here is derived from an EMBL/GenBank/DDBJ whole genome shotgun (WGS) entry which is preliminary data.</text>
</comment>
<feature type="transmembrane region" description="Helical" evidence="1">
    <location>
        <begin position="143"/>
        <end position="163"/>
    </location>
</feature>
<protein>
    <recommendedName>
        <fullName evidence="2">CSC1/OSCA1-like 7TM region domain-containing protein</fullName>
    </recommendedName>
</protein>
<feature type="domain" description="CSC1/OSCA1-like 7TM region" evidence="2">
    <location>
        <begin position="1"/>
        <end position="199"/>
    </location>
</feature>
<evidence type="ECO:0000313" key="3">
    <source>
        <dbReference type="EMBL" id="KAL2847260.1"/>
    </source>
</evidence>
<feature type="transmembrane region" description="Helical" evidence="1">
    <location>
        <begin position="77"/>
        <end position="97"/>
    </location>
</feature>
<evidence type="ECO:0000256" key="1">
    <source>
        <dbReference type="SAM" id="Phobius"/>
    </source>
</evidence>
<feature type="transmembrane region" description="Helical" evidence="1">
    <location>
        <begin position="117"/>
        <end position="137"/>
    </location>
</feature>
<evidence type="ECO:0000313" key="4">
    <source>
        <dbReference type="Proteomes" id="UP001610446"/>
    </source>
</evidence>
<proteinExistence type="predicted"/>
<dbReference type="PANTHER" id="PTHR13018">
    <property type="entry name" value="PROBABLE MEMBRANE PROTEIN DUF221-RELATED"/>
    <property type="match status" value="1"/>
</dbReference>
<keyword evidence="4" id="KW-1185">Reference proteome</keyword>